<keyword evidence="3" id="KW-1185">Reference proteome</keyword>
<name>A0AAP0RYC1_LIQFO</name>
<evidence type="ECO:0000313" key="2">
    <source>
        <dbReference type="EMBL" id="KAK9287298.1"/>
    </source>
</evidence>
<protein>
    <recommendedName>
        <fullName evidence="4">Cytochrome b561 domain-containing protein</fullName>
    </recommendedName>
</protein>
<dbReference type="AlphaFoldDB" id="A0AAP0RYC1"/>
<feature type="transmembrane region" description="Helical" evidence="1">
    <location>
        <begin position="33"/>
        <end position="57"/>
    </location>
</feature>
<keyword evidence="1" id="KW-0812">Transmembrane</keyword>
<dbReference type="EMBL" id="JBBPBK010000004">
    <property type="protein sequence ID" value="KAK9287298.1"/>
    <property type="molecule type" value="Genomic_DNA"/>
</dbReference>
<proteinExistence type="predicted"/>
<feature type="transmembrane region" description="Helical" evidence="1">
    <location>
        <begin position="131"/>
        <end position="152"/>
    </location>
</feature>
<reference evidence="2 3" key="1">
    <citation type="journal article" date="2024" name="Plant J.">
        <title>Genome sequences and population genomics reveal climatic adaptation and genomic divergence between two closely related sweetgum species.</title>
        <authorList>
            <person name="Xu W.Q."/>
            <person name="Ren C.Q."/>
            <person name="Zhang X.Y."/>
            <person name="Comes H.P."/>
            <person name="Liu X.H."/>
            <person name="Li Y.G."/>
            <person name="Kettle C.J."/>
            <person name="Jalonen R."/>
            <person name="Gaisberger H."/>
            <person name="Ma Y.Z."/>
            <person name="Qiu Y.X."/>
        </authorList>
    </citation>
    <scope>NUCLEOTIDE SEQUENCE [LARGE SCALE GENOMIC DNA]</scope>
    <source>
        <strain evidence="2">Hangzhou</strain>
    </source>
</reference>
<comment type="caution">
    <text evidence="2">The sequence shown here is derived from an EMBL/GenBank/DDBJ whole genome shotgun (WGS) entry which is preliminary data.</text>
</comment>
<keyword evidence="1" id="KW-1133">Transmembrane helix</keyword>
<dbReference type="Proteomes" id="UP001415857">
    <property type="component" value="Unassembled WGS sequence"/>
</dbReference>
<evidence type="ECO:0000313" key="3">
    <source>
        <dbReference type="Proteomes" id="UP001415857"/>
    </source>
</evidence>
<sequence>MAMLLLFWVSRSEFNLANKPGRDTNYKHLHVPIGGVIMLLGLMFLIIGFAIVADLALNLSGRLQQQKETGSHQELIKMGNEAAREIKATHEVIARISAAVICLLMLLWAIYTGFRLATVPRRDSNYSQLAFSIGIVTIAFGSVYFVIGIAIVKELAQDLSGRLQRKKKRNWHSMSCFAAPPVTEASQKKMAAFASSSFATPSPTPAFSSPSSTPASGPPLAPSSAAGFGSSSFFSTTSLSTTAAISEFWCLRLSDSVRHTSV</sequence>
<keyword evidence="1" id="KW-0472">Membrane</keyword>
<accession>A0AAP0RYC1</accession>
<gene>
    <name evidence="2" type="ORF">L1049_015711</name>
</gene>
<evidence type="ECO:0000256" key="1">
    <source>
        <dbReference type="SAM" id="Phobius"/>
    </source>
</evidence>
<evidence type="ECO:0008006" key="4">
    <source>
        <dbReference type="Google" id="ProtNLM"/>
    </source>
</evidence>
<organism evidence="2 3">
    <name type="scientific">Liquidambar formosana</name>
    <name type="common">Formosan gum</name>
    <dbReference type="NCBI Taxonomy" id="63359"/>
    <lineage>
        <taxon>Eukaryota</taxon>
        <taxon>Viridiplantae</taxon>
        <taxon>Streptophyta</taxon>
        <taxon>Embryophyta</taxon>
        <taxon>Tracheophyta</taxon>
        <taxon>Spermatophyta</taxon>
        <taxon>Magnoliopsida</taxon>
        <taxon>eudicotyledons</taxon>
        <taxon>Gunneridae</taxon>
        <taxon>Pentapetalae</taxon>
        <taxon>Saxifragales</taxon>
        <taxon>Altingiaceae</taxon>
        <taxon>Liquidambar</taxon>
    </lineage>
</organism>
<feature type="transmembrane region" description="Helical" evidence="1">
    <location>
        <begin position="92"/>
        <end position="111"/>
    </location>
</feature>